<name>A0A4D9EBU1_9SAUR</name>
<accession>A0A4D9EBU1</accession>
<organism evidence="1 2">
    <name type="scientific">Platysternon megacephalum</name>
    <name type="common">big-headed turtle</name>
    <dbReference type="NCBI Taxonomy" id="55544"/>
    <lineage>
        <taxon>Eukaryota</taxon>
        <taxon>Metazoa</taxon>
        <taxon>Chordata</taxon>
        <taxon>Craniata</taxon>
        <taxon>Vertebrata</taxon>
        <taxon>Euteleostomi</taxon>
        <taxon>Archelosauria</taxon>
        <taxon>Testudinata</taxon>
        <taxon>Testudines</taxon>
        <taxon>Cryptodira</taxon>
        <taxon>Durocryptodira</taxon>
        <taxon>Testudinoidea</taxon>
        <taxon>Platysternidae</taxon>
        <taxon>Platysternon</taxon>
    </lineage>
</organism>
<protein>
    <submittedName>
        <fullName evidence="1">Partner of Y14 and mago</fullName>
    </submittedName>
</protein>
<dbReference type="Proteomes" id="UP000297703">
    <property type="component" value="Unassembled WGS sequence"/>
</dbReference>
<keyword evidence="2" id="KW-1185">Reference proteome</keyword>
<evidence type="ECO:0000313" key="1">
    <source>
        <dbReference type="EMBL" id="TFK04094.1"/>
    </source>
</evidence>
<dbReference type="AlphaFoldDB" id="A0A4D9EBU1"/>
<evidence type="ECO:0000313" key="2">
    <source>
        <dbReference type="Proteomes" id="UP000297703"/>
    </source>
</evidence>
<gene>
    <name evidence="1" type="ORF">DR999_PMT13459</name>
</gene>
<reference evidence="1 2" key="2">
    <citation type="submission" date="2019-04" db="EMBL/GenBank/DDBJ databases">
        <title>The genome sequence of big-headed turtle.</title>
        <authorList>
            <person name="Gong S."/>
        </authorList>
    </citation>
    <scope>NUCLEOTIDE SEQUENCE [LARGE SCALE GENOMIC DNA]</scope>
    <source>
        <strain evidence="1">DO16091913</strain>
        <tissue evidence="1">Muscle</tissue>
    </source>
</reference>
<proteinExistence type="predicted"/>
<reference evidence="1 2" key="1">
    <citation type="submission" date="2019-04" db="EMBL/GenBank/DDBJ databases">
        <title>Draft genome of the big-headed turtle Platysternon megacephalum.</title>
        <authorList>
            <person name="Gong S."/>
        </authorList>
    </citation>
    <scope>NUCLEOTIDE SEQUENCE [LARGE SCALE GENOMIC DNA]</scope>
    <source>
        <strain evidence="1">DO16091913</strain>
        <tissue evidence="1">Muscle</tissue>
    </source>
</reference>
<sequence>MSPWPNQQSYHGLGPLEKCLAFQDLYQCPHAGLGHERSQPGALVHSRAPRDQHASLLHNRGHFIPPTTRHQDIEAALTSRGIGALTWGARVIQPPESMNPGILTLLPQLTPSTNPGLTGLPLPGKVQKGIWSLG</sequence>
<comment type="caution">
    <text evidence="1">The sequence shown here is derived from an EMBL/GenBank/DDBJ whole genome shotgun (WGS) entry which is preliminary data.</text>
</comment>
<dbReference type="EMBL" id="QXTE01000146">
    <property type="protein sequence ID" value="TFK04094.1"/>
    <property type="molecule type" value="Genomic_DNA"/>
</dbReference>